<dbReference type="InterPro" id="IPR003611">
    <property type="entry name" value="NUMOD3"/>
</dbReference>
<comment type="similarity">
    <text evidence="1">To endonucleases of group I introns of fungi and phage.</text>
</comment>
<dbReference type="Pfam" id="PF01541">
    <property type="entry name" value="GIY-YIG"/>
    <property type="match status" value="1"/>
</dbReference>
<feature type="domain" description="GIY-YIG" evidence="3">
    <location>
        <begin position="25"/>
        <end position="116"/>
    </location>
</feature>
<name>A0A6M3XC99_9ZZZZ</name>
<dbReference type="Gene3D" id="1.10.10.60">
    <property type="entry name" value="Homeodomain-like"/>
    <property type="match status" value="1"/>
</dbReference>
<dbReference type="InterPro" id="IPR000305">
    <property type="entry name" value="GIY-YIG_endonuc"/>
</dbReference>
<dbReference type="SUPFAM" id="SSF82771">
    <property type="entry name" value="GIY-YIG endonuclease"/>
    <property type="match status" value="1"/>
</dbReference>
<dbReference type="SUPFAM" id="SSF64496">
    <property type="entry name" value="DNA-binding domain of intron-encoded endonucleases"/>
    <property type="match status" value="1"/>
</dbReference>
<dbReference type="InterPro" id="IPR035901">
    <property type="entry name" value="GIY-YIG_endonuc_sf"/>
</dbReference>
<dbReference type="GO" id="GO:0004519">
    <property type="term" value="F:endonuclease activity"/>
    <property type="evidence" value="ECO:0007669"/>
    <property type="project" value="InterPro"/>
</dbReference>
<dbReference type="SMART" id="SM00496">
    <property type="entry name" value="IENR2"/>
    <property type="match status" value="6"/>
</dbReference>
<reference evidence="4" key="1">
    <citation type="submission" date="2020-03" db="EMBL/GenBank/DDBJ databases">
        <title>The deep terrestrial virosphere.</title>
        <authorList>
            <person name="Holmfeldt K."/>
            <person name="Nilsson E."/>
            <person name="Simone D."/>
            <person name="Lopez-Fernandez M."/>
            <person name="Wu X."/>
            <person name="de Brujin I."/>
            <person name="Lundin D."/>
            <person name="Andersson A."/>
            <person name="Bertilsson S."/>
            <person name="Dopson M."/>
        </authorList>
    </citation>
    <scope>NUCLEOTIDE SEQUENCE</scope>
    <source>
        <strain evidence="4">TM448B00423</strain>
    </source>
</reference>
<dbReference type="InterPro" id="IPR006350">
    <property type="entry name" value="Intron_endoG1"/>
</dbReference>
<evidence type="ECO:0000256" key="2">
    <source>
        <dbReference type="SAM" id="MobiDB-lite"/>
    </source>
</evidence>
<gene>
    <name evidence="4" type="ORF">TM448B00423_0043</name>
</gene>
<dbReference type="SMART" id="SM00465">
    <property type="entry name" value="GIYc"/>
    <property type="match status" value="1"/>
</dbReference>
<dbReference type="EMBL" id="MT144620">
    <property type="protein sequence ID" value="QJH95474.1"/>
    <property type="molecule type" value="Genomic_DNA"/>
</dbReference>
<organism evidence="4">
    <name type="scientific">viral metagenome</name>
    <dbReference type="NCBI Taxonomy" id="1070528"/>
    <lineage>
        <taxon>unclassified sequences</taxon>
        <taxon>metagenomes</taxon>
        <taxon>organismal metagenomes</taxon>
    </lineage>
</organism>
<dbReference type="GO" id="GO:0003677">
    <property type="term" value="F:DNA binding"/>
    <property type="evidence" value="ECO:0007669"/>
    <property type="project" value="InterPro"/>
</dbReference>
<feature type="compositionally biased region" description="Basic and acidic residues" evidence="2">
    <location>
        <begin position="233"/>
        <end position="255"/>
    </location>
</feature>
<dbReference type="Pfam" id="PF07460">
    <property type="entry name" value="NUMOD3"/>
    <property type="match status" value="4"/>
</dbReference>
<accession>A0A6M3XC99</accession>
<protein>
    <recommendedName>
        <fullName evidence="3">GIY-YIG domain-containing protein</fullName>
    </recommendedName>
</protein>
<dbReference type="CDD" id="cd10437">
    <property type="entry name" value="GIY-YIG_HE_I-TevI_like"/>
    <property type="match status" value="1"/>
</dbReference>
<proteinExistence type="predicted"/>
<evidence type="ECO:0000313" key="4">
    <source>
        <dbReference type="EMBL" id="QJH95474.1"/>
    </source>
</evidence>
<feature type="compositionally biased region" description="Polar residues" evidence="2">
    <location>
        <begin position="222"/>
        <end position="232"/>
    </location>
</feature>
<dbReference type="Gene3D" id="3.40.1440.10">
    <property type="entry name" value="GIY-YIG endonuclease"/>
    <property type="match status" value="1"/>
</dbReference>
<feature type="region of interest" description="Disordered" evidence="2">
    <location>
        <begin position="217"/>
        <end position="255"/>
    </location>
</feature>
<dbReference type="PROSITE" id="PS50164">
    <property type="entry name" value="GIY_YIG"/>
    <property type="match status" value="1"/>
</dbReference>
<dbReference type="AlphaFoldDB" id="A0A6M3XC99"/>
<evidence type="ECO:0000256" key="1">
    <source>
        <dbReference type="ARBA" id="ARBA00010045"/>
    </source>
</evidence>
<sequence>MNVILETAPTIEPILSDTREPKRRRQSGIYQIRCKPTGKVYVGSAVNLSARKSQHFSDLSLRKHRNSRLQNAWNKYGKEAFNFSVLELCNKENLINREQYHLDRIWELNREHRFNIVPTAGSNLGMFHSLEVRAKISKAKSGVSLNFTQEQIEKYRQNIIGNTLALGHRHTEECKAIIGEASKNQIFTKERKIKISQALKGNKNCLGHKCSEETKGKISIANKGNKSRSGQPHTEETKAKLSEAHMGKTHSEEHTNNMAYARAALSDRQCEIIRNIYQSGATTYTLLAKQFNCSHSTISNVVNHIGRAYQ</sequence>
<dbReference type="NCBIfam" id="TIGR01453">
    <property type="entry name" value="grpIintron_endo"/>
    <property type="match status" value="1"/>
</dbReference>
<evidence type="ECO:0000259" key="3">
    <source>
        <dbReference type="PROSITE" id="PS50164"/>
    </source>
</evidence>